<feature type="signal peptide" evidence="3">
    <location>
        <begin position="1"/>
        <end position="16"/>
    </location>
</feature>
<keyword evidence="3" id="KW-0732">Signal</keyword>
<keyword evidence="2" id="KW-1133">Transmembrane helix</keyword>
<organism evidence="4 5">
    <name type="scientific">Mytilus coruscus</name>
    <name type="common">Sea mussel</name>
    <dbReference type="NCBI Taxonomy" id="42192"/>
    <lineage>
        <taxon>Eukaryota</taxon>
        <taxon>Metazoa</taxon>
        <taxon>Spiralia</taxon>
        <taxon>Lophotrochozoa</taxon>
        <taxon>Mollusca</taxon>
        <taxon>Bivalvia</taxon>
        <taxon>Autobranchia</taxon>
        <taxon>Pteriomorphia</taxon>
        <taxon>Mytilida</taxon>
        <taxon>Mytiloidea</taxon>
        <taxon>Mytilidae</taxon>
        <taxon>Mytilinae</taxon>
        <taxon>Mytilus</taxon>
    </lineage>
</organism>
<feature type="region of interest" description="Disordered" evidence="1">
    <location>
        <begin position="586"/>
        <end position="607"/>
    </location>
</feature>
<dbReference type="OrthoDB" id="10452254at2759"/>
<feature type="region of interest" description="Disordered" evidence="1">
    <location>
        <begin position="688"/>
        <end position="710"/>
    </location>
</feature>
<dbReference type="AlphaFoldDB" id="A0A6J8D2M9"/>
<evidence type="ECO:0000256" key="2">
    <source>
        <dbReference type="SAM" id="Phobius"/>
    </source>
</evidence>
<keyword evidence="2" id="KW-0472">Membrane</keyword>
<protein>
    <submittedName>
        <fullName evidence="4">Uncharacterized protein</fullName>
    </submittedName>
</protein>
<proteinExistence type="predicted"/>
<sequence>MRILLLIVLFIHFVHARPGKPGCVYEGKHYKAGEKINDYGNYGLQCGKWGITAWENYQDELQKQKTTKLTTSSTEPTTTKEEDMCIYKNKSYRVGSLIKDYGTYGLACGYWGIYAYNSKKDINCFRNKGKLTSFFLDTRITHLLTKQVEREKQQRTVGMFFAFFTSVCFVNVFALVPIPLEPQRPCFTHFGECLRYCPGERIPDLEGIESSCITNSAGYQFCKFYHCPPAKCRGKKKDLYGKCYYCPGNCVDGGRKHHNGEAFLSFDLVNNCFCGQDNSKHCTKHPVDQYSYCNHARPGSDGDHNTVVVVENPRPPPPPEKIVAFVPPPQQPQAPAAIALVPAPTQPPTPRQMAYVPPPSRPQTPPQMAYVPAPTRPPTPTQMAYVPAPTRPPTPTQMAYVPAPTQSYIPPGDAFVPAANNRESKAYIQQPPSYLQHQHQKMVAHPNFSAKSPKSNLQQRSNNNPNLYRNNQYFQDFPNTRHFPSYHGNCVDGGRKHHNGEAFLSFDLVNNCFCGQDNSKHCTKHPVDQYSYCNHARPGSDGDHNTVVVVENPRPPPPPEKIVAFVPPPQQPQAPAAIALVPAPTQPPTPRQMAYVQPPSRPQTPPQMAYVPAPTRPPTPRQMAYVPPPSRPPTPTQMAYVPAPTQSYFPPAVAVLPAANNKESTAYMQQPPSYPQHQHQKMIAHPNFSAKSPKSNLQQRSNNNPNLYRNNQYFQGFPNNPHFQSYHRNPYFEQQMWGFNRNVIDA</sequence>
<keyword evidence="2" id="KW-0812">Transmembrane</keyword>
<dbReference type="Proteomes" id="UP000507470">
    <property type="component" value="Unassembled WGS sequence"/>
</dbReference>
<accession>A0A6J8D2M9</accession>
<dbReference type="EMBL" id="CACVKT020006485">
    <property type="protein sequence ID" value="CAC5401907.1"/>
    <property type="molecule type" value="Genomic_DNA"/>
</dbReference>
<gene>
    <name evidence="4" type="ORF">MCOR_35940</name>
</gene>
<feature type="chain" id="PRO_5027072650" evidence="3">
    <location>
        <begin position="17"/>
        <end position="746"/>
    </location>
</feature>
<name>A0A6J8D2M9_MYTCO</name>
<evidence type="ECO:0000256" key="1">
    <source>
        <dbReference type="SAM" id="MobiDB-lite"/>
    </source>
</evidence>
<feature type="transmembrane region" description="Helical" evidence="2">
    <location>
        <begin position="101"/>
        <end position="117"/>
    </location>
</feature>
<evidence type="ECO:0000313" key="5">
    <source>
        <dbReference type="Proteomes" id="UP000507470"/>
    </source>
</evidence>
<feature type="compositionally biased region" description="Polar residues" evidence="1">
    <location>
        <begin position="449"/>
        <end position="461"/>
    </location>
</feature>
<reference evidence="4 5" key="1">
    <citation type="submission" date="2020-06" db="EMBL/GenBank/DDBJ databases">
        <authorList>
            <person name="Li R."/>
            <person name="Bekaert M."/>
        </authorList>
    </citation>
    <scope>NUCLEOTIDE SEQUENCE [LARGE SCALE GENOMIC DNA]</scope>
    <source>
        <strain evidence="5">wild</strain>
    </source>
</reference>
<feature type="compositionally biased region" description="Polar residues" evidence="1">
    <location>
        <begin position="689"/>
        <end position="701"/>
    </location>
</feature>
<evidence type="ECO:0000256" key="3">
    <source>
        <dbReference type="SAM" id="SignalP"/>
    </source>
</evidence>
<feature type="transmembrane region" description="Helical" evidence="2">
    <location>
        <begin position="160"/>
        <end position="180"/>
    </location>
</feature>
<keyword evidence="5" id="KW-1185">Reference proteome</keyword>
<feature type="region of interest" description="Disordered" evidence="1">
    <location>
        <begin position="447"/>
        <end position="466"/>
    </location>
</feature>
<evidence type="ECO:0000313" key="4">
    <source>
        <dbReference type="EMBL" id="CAC5401907.1"/>
    </source>
</evidence>